<feature type="region of interest" description="Disordered" evidence="1">
    <location>
        <begin position="44"/>
        <end position="65"/>
    </location>
</feature>
<proteinExistence type="predicted"/>
<gene>
    <name evidence="3" type="ORF">EGD98_20050</name>
</gene>
<dbReference type="InterPro" id="IPR015943">
    <property type="entry name" value="WD40/YVTN_repeat-like_dom_sf"/>
</dbReference>
<organism evidence="3 4">
    <name type="scientific">Haloarcula salinisoli</name>
    <dbReference type="NCBI Taxonomy" id="2487746"/>
    <lineage>
        <taxon>Archaea</taxon>
        <taxon>Methanobacteriati</taxon>
        <taxon>Methanobacteriota</taxon>
        <taxon>Stenosarchaea group</taxon>
        <taxon>Halobacteria</taxon>
        <taxon>Halobacteriales</taxon>
        <taxon>Haloarculaceae</taxon>
        <taxon>Haloarcula</taxon>
    </lineage>
</organism>
<dbReference type="Pfam" id="PF13360">
    <property type="entry name" value="PQQ_2"/>
    <property type="match status" value="1"/>
</dbReference>
<feature type="domain" description="Pyrrolo-quinoline quinone repeat" evidence="2">
    <location>
        <begin position="80"/>
        <end position="229"/>
    </location>
</feature>
<dbReference type="EMBL" id="RKLQ01000006">
    <property type="protein sequence ID" value="MBX0305943.1"/>
    <property type="molecule type" value="Genomic_DNA"/>
</dbReference>
<dbReference type="AlphaFoldDB" id="A0A8J7YLI4"/>
<dbReference type="InterPro" id="IPR011047">
    <property type="entry name" value="Quinoprotein_ADH-like_sf"/>
</dbReference>
<dbReference type="Proteomes" id="UP000783863">
    <property type="component" value="Unassembled WGS sequence"/>
</dbReference>
<evidence type="ECO:0000313" key="4">
    <source>
        <dbReference type="Proteomes" id="UP000783863"/>
    </source>
</evidence>
<protein>
    <submittedName>
        <fullName evidence="3">PQQ-like beta-propeller repeat protein</fullName>
    </submittedName>
</protein>
<sequence>MSEQASAAPLGEIPPARSRQQGRRSAVTLSDGLAVVGTATGDRLGFETTSSGPPVRRWSHESDGTPSVVAATPFDGSVHSGGGRRSASRAAGGVVVGERSARGAVCCHDHDGSVRWQYETSREVGDPQSDTRFLRPFVASLATDGDRLYAAARRYERRPDQATERHFESVVYAFAADGTVDWTYHTDASPISLSVREDRLAVAYNRCPGDHQHGLVVLDTADGTPRWMWDPGTAGQRRVGDVALLEDGAILTSHGDYCGYRLGADGAQRWRVPLATPRAVDGERVYAYPNHVHATQSGAVFVTGNTYPEDGRETAVRHPLEHTAVGISLDGDRRWSADVGGFASGLGADGDLLAVPGAQHFRDRDADTHGLRLFDVESGQVQSVETDGIITAAAVDDRSVVTVEEPVVYHDEGRERGAYRLHRFPRSG</sequence>
<dbReference type="InterPro" id="IPR002372">
    <property type="entry name" value="PQQ_rpt_dom"/>
</dbReference>
<dbReference type="RefSeq" id="WP_220590132.1">
    <property type="nucleotide sequence ID" value="NZ_RKLQ01000006.1"/>
</dbReference>
<comment type="caution">
    <text evidence="3">The sequence shown here is derived from an EMBL/GenBank/DDBJ whole genome shotgun (WGS) entry which is preliminary data.</text>
</comment>
<dbReference type="Gene3D" id="2.130.10.10">
    <property type="entry name" value="YVTN repeat-like/Quinoprotein amine dehydrogenase"/>
    <property type="match status" value="1"/>
</dbReference>
<evidence type="ECO:0000259" key="2">
    <source>
        <dbReference type="Pfam" id="PF13360"/>
    </source>
</evidence>
<evidence type="ECO:0000313" key="3">
    <source>
        <dbReference type="EMBL" id="MBX0305943.1"/>
    </source>
</evidence>
<name>A0A8J7YLI4_9EURY</name>
<feature type="region of interest" description="Disordered" evidence="1">
    <location>
        <begin position="1"/>
        <end position="29"/>
    </location>
</feature>
<evidence type="ECO:0000256" key="1">
    <source>
        <dbReference type="SAM" id="MobiDB-lite"/>
    </source>
</evidence>
<reference evidence="3" key="1">
    <citation type="submission" date="2021-06" db="EMBL/GenBank/DDBJ databases">
        <title>Halomicroarcula sp. F24A a new haloarchaeum isolated from saline soil.</title>
        <authorList>
            <person name="Duran-Viseras A."/>
            <person name="Sanchez-Porro C."/>
            <person name="Ventosa A."/>
        </authorList>
    </citation>
    <scope>NUCLEOTIDE SEQUENCE</scope>
    <source>
        <strain evidence="3">F24A</strain>
    </source>
</reference>
<accession>A0A8J7YLI4</accession>
<dbReference type="SUPFAM" id="SSF50998">
    <property type="entry name" value="Quinoprotein alcohol dehydrogenase-like"/>
    <property type="match status" value="1"/>
</dbReference>
<keyword evidence="4" id="KW-1185">Reference proteome</keyword>